<keyword evidence="2" id="KW-1185">Reference proteome</keyword>
<evidence type="ECO:0000313" key="2">
    <source>
        <dbReference type="Proteomes" id="UP000828048"/>
    </source>
</evidence>
<evidence type="ECO:0000313" key="1">
    <source>
        <dbReference type="EMBL" id="KAH7844618.1"/>
    </source>
</evidence>
<accession>A0ACB7XU84</accession>
<organism evidence="1 2">
    <name type="scientific">Vaccinium darrowii</name>
    <dbReference type="NCBI Taxonomy" id="229202"/>
    <lineage>
        <taxon>Eukaryota</taxon>
        <taxon>Viridiplantae</taxon>
        <taxon>Streptophyta</taxon>
        <taxon>Embryophyta</taxon>
        <taxon>Tracheophyta</taxon>
        <taxon>Spermatophyta</taxon>
        <taxon>Magnoliopsida</taxon>
        <taxon>eudicotyledons</taxon>
        <taxon>Gunneridae</taxon>
        <taxon>Pentapetalae</taxon>
        <taxon>asterids</taxon>
        <taxon>Ericales</taxon>
        <taxon>Ericaceae</taxon>
        <taxon>Vaccinioideae</taxon>
        <taxon>Vaccinieae</taxon>
        <taxon>Vaccinium</taxon>
    </lineage>
</organism>
<comment type="caution">
    <text evidence="1">The sequence shown here is derived from an EMBL/GenBank/DDBJ whole genome shotgun (WGS) entry which is preliminary data.</text>
</comment>
<dbReference type="Proteomes" id="UP000828048">
    <property type="component" value="Chromosome 1"/>
</dbReference>
<reference evidence="1 2" key="1">
    <citation type="journal article" date="2021" name="Hortic Res">
        <title>High-quality reference genome and annotation aids understanding of berry development for evergreen blueberry (Vaccinium darrowii).</title>
        <authorList>
            <person name="Yu J."/>
            <person name="Hulse-Kemp A.M."/>
            <person name="Babiker E."/>
            <person name="Staton M."/>
        </authorList>
    </citation>
    <scope>NUCLEOTIDE SEQUENCE [LARGE SCALE GENOMIC DNA]</scope>
    <source>
        <strain evidence="2">cv. NJ 8807/NJ 8810</strain>
        <tissue evidence="1">Young leaf</tissue>
    </source>
</reference>
<gene>
    <name evidence="1" type="ORF">Vadar_029990</name>
</gene>
<sequence>MVASKGMMVFFLRALLVCSLMVTTTSVNEIGYGAMQHGGIPNYKPPTQANPYSRGCLATTKCRTGGAMQHGGIPKYKPPTPANPYTRGCLATTKCRADKTFAK</sequence>
<name>A0ACB7XU84_9ERIC</name>
<dbReference type="EMBL" id="CM037151">
    <property type="protein sequence ID" value="KAH7844618.1"/>
    <property type="molecule type" value="Genomic_DNA"/>
</dbReference>
<proteinExistence type="predicted"/>
<protein>
    <submittedName>
        <fullName evidence="1">Uncharacterized protein</fullName>
    </submittedName>
</protein>